<dbReference type="KEGG" id="knv:Pan216_08400"/>
<dbReference type="RefSeq" id="WP_145255162.1">
    <property type="nucleotide sequence ID" value="NZ_CP036279.1"/>
</dbReference>
<dbReference type="EMBL" id="CP036279">
    <property type="protein sequence ID" value="QDU60003.1"/>
    <property type="molecule type" value="Genomic_DNA"/>
</dbReference>
<dbReference type="AlphaFoldDB" id="A0A518AZ42"/>
<gene>
    <name evidence="1" type="ORF">Pan216_08400</name>
</gene>
<dbReference type="Proteomes" id="UP000317093">
    <property type="component" value="Chromosome"/>
</dbReference>
<sequence length="166" mass="18628">MSTSILTTARQSVWAAIDEWPALAATFRRKWKFEDTGTLQGPEPAPSLGDLPGLAISPASQRHQWAASQTSQILYALDARLWTRHWDVRHGEELIEEITKALYQSGPEDSSAANLPFVEAATRYPPESIQNISAKRVHLARNDGPRATLWSWTIVLRIKWNPRTAS</sequence>
<organism evidence="1 2">
    <name type="scientific">Kolteria novifilia</name>
    <dbReference type="NCBI Taxonomy" id="2527975"/>
    <lineage>
        <taxon>Bacteria</taxon>
        <taxon>Pseudomonadati</taxon>
        <taxon>Planctomycetota</taxon>
        <taxon>Planctomycetia</taxon>
        <taxon>Kolteriales</taxon>
        <taxon>Kolteriaceae</taxon>
        <taxon>Kolteria</taxon>
    </lineage>
</organism>
<accession>A0A518AZ42</accession>
<reference evidence="1 2" key="1">
    <citation type="submission" date="2019-02" db="EMBL/GenBank/DDBJ databases">
        <title>Deep-cultivation of Planctomycetes and their phenomic and genomic characterization uncovers novel biology.</title>
        <authorList>
            <person name="Wiegand S."/>
            <person name="Jogler M."/>
            <person name="Boedeker C."/>
            <person name="Pinto D."/>
            <person name="Vollmers J."/>
            <person name="Rivas-Marin E."/>
            <person name="Kohn T."/>
            <person name="Peeters S.H."/>
            <person name="Heuer A."/>
            <person name="Rast P."/>
            <person name="Oberbeckmann S."/>
            <person name="Bunk B."/>
            <person name="Jeske O."/>
            <person name="Meyerdierks A."/>
            <person name="Storesund J.E."/>
            <person name="Kallscheuer N."/>
            <person name="Luecker S."/>
            <person name="Lage O.M."/>
            <person name="Pohl T."/>
            <person name="Merkel B.J."/>
            <person name="Hornburger P."/>
            <person name="Mueller R.-W."/>
            <person name="Bruemmer F."/>
            <person name="Labrenz M."/>
            <person name="Spormann A.M."/>
            <person name="Op den Camp H."/>
            <person name="Overmann J."/>
            <person name="Amann R."/>
            <person name="Jetten M.S.M."/>
            <person name="Mascher T."/>
            <person name="Medema M.H."/>
            <person name="Devos D.P."/>
            <person name="Kaster A.-K."/>
            <person name="Ovreas L."/>
            <person name="Rohde M."/>
            <person name="Galperin M.Y."/>
            <person name="Jogler C."/>
        </authorList>
    </citation>
    <scope>NUCLEOTIDE SEQUENCE [LARGE SCALE GENOMIC DNA]</scope>
    <source>
        <strain evidence="1 2">Pan216</strain>
    </source>
</reference>
<keyword evidence="2" id="KW-1185">Reference proteome</keyword>
<evidence type="ECO:0000313" key="1">
    <source>
        <dbReference type="EMBL" id="QDU60003.1"/>
    </source>
</evidence>
<evidence type="ECO:0000313" key="2">
    <source>
        <dbReference type="Proteomes" id="UP000317093"/>
    </source>
</evidence>
<proteinExistence type="predicted"/>
<name>A0A518AZ42_9BACT</name>
<protein>
    <submittedName>
        <fullName evidence="1">Uncharacterized protein</fullName>
    </submittedName>
</protein>